<reference evidence="1 2" key="1">
    <citation type="submission" date="2024-09" db="EMBL/GenBank/DDBJ databases">
        <authorList>
            <person name="Sun Q."/>
            <person name="Mori K."/>
        </authorList>
    </citation>
    <scope>NUCLEOTIDE SEQUENCE [LARGE SCALE GENOMIC DNA]</scope>
    <source>
        <strain evidence="1 2">CGMCC 1.9126</strain>
    </source>
</reference>
<evidence type="ECO:0000313" key="2">
    <source>
        <dbReference type="Proteomes" id="UP001589738"/>
    </source>
</evidence>
<dbReference type="EMBL" id="JBHLUU010000112">
    <property type="protein sequence ID" value="MFC0476800.1"/>
    <property type="molecule type" value="Genomic_DNA"/>
</dbReference>
<accession>A0ABV6KV74</accession>
<evidence type="ECO:0000313" key="1">
    <source>
        <dbReference type="EMBL" id="MFC0476800.1"/>
    </source>
</evidence>
<organism evidence="1 2">
    <name type="scientific">Robertmurraya beringensis</name>
    <dbReference type="NCBI Taxonomy" id="641660"/>
    <lineage>
        <taxon>Bacteria</taxon>
        <taxon>Bacillati</taxon>
        <taxon>Bacillota</taxon>
        <taxon>Bacilli</taxon>
        <taxon>Bacillales</taxon>
        <taxon>Bacillaceae</taxon>
        <taxon>Robertmurraya</taxon>
    </lineage>
</organism>
<dbReference type="Proteomes" id="UP001589738">
    <property type="component" value="Unassembled WGS sequence"/>
</dbReference>
<gene>
    <name evidence="1" type="ORF">ACFFHF_16480</name>
</gene>
<proteinExistence type="predicted"/>
<protein>
    <submittedName>
        <fullName evidence="1">Uncharacterized protein</fullName>
    </submittedName>
</protein>
<name>A0ABV6KV74_9BACI</name>
<sequence length="110" mass="12720">MGKRVSMDELPVELQKVFKEYCSIYPYLLLNVVKCTHSEIPLQKGKDHHYQIYASGKEGSFVIFHLPILDVPNYESKVETTFFTLDDLKVFFLDSEEGRETLDKLTSAIL</sequence>
<keyword evidence="2" id="KW-1185">Reference proteome</keyword>
<comment type="caution">
    <text evidence="1">The sequence shown here is derived from an EMBL/GenBank/DDBJ whole genome shotgun (WGS) entry which is preliminary data.</text>
</comment>
<dbReference type="RefSeq" id="WP_160548470.1">
    <property type="nucleotide sequence ID" value="NZ_JBHLUU010000112.1"/>
</dbReference>